<evidence type="ECO:0000256" key="4">
    <source>
        <dbReference type="ARBA" id="ARBA00022529"/>
    </source>
</evidence>
<keyword evidence="6 9" id="KW-0732">Signal</keyword>
<accession>A0ABD1B588</accession>
<keyword evidence="4 9" id="KW-0929">Antimicrobial</keyword>
<evidence type="ECO:0000313" key="10">
    <source>
        <dbReference type="EMBL" id="KAL1209160.1"/>
    </source>
</evidence>
<evidence type="ECO:0000313" key="11">
    <source>
        <dbReference type="Proteomes" id="UP001558713"/>
    </source>
</evidence>
<keyword evidence="11" id="KW-1185">Reference proteome</keyword>
<evidence type="ECO:0000256" key="5">
    <source>
        <dbReference type="ARBA" id="ARBA00022577"/>
    </source>
</evidence>
<dbReference type="EMBL" id="JBANAX010000426">
    <property type="protein sequence ID" value="KAL1209160.1"/>
    <property type="molecule type" value="Genomic_DNA"/>
</dbReference>
<feature type="chain" id="PRO_5044533830" description="Defensin-like protein" evidence="9">
    <location>
        <begin position="27"/>
        <end position="124"/>
    </location>
</feature>
<evidence type="ECO:0000256" key="3">
    <source>
        <dbReference type="ARBA" id="ARBA00022525"/>
    </source>
</evidence>
<sequence>MERIASLVFLVSLLVIFASVVNQTRAGTCDESLGICQGCDDRCKAKHGPSCISKCDGEVGNLMCTCTYDCTPPPPLKTCNNGLGMCSPSCPECCNAQCAQKYVGGSGLCNTLDNISMCLCKYPC</sequence>
<keyword evidence="5 9" id="KW-0295">Fungicide</keyword>
<protein>
    <recommendedName>
        <fullName evidence="9">Defensin-like protein</fullName>
    </recommendedName>
</protein>
<keyword evidence="7 9" id="KW-0611">Plant defense</keyword>
<reference evidence="10 11" key="1">
    <citation type="submission" date="2024-04" db="EMBL/GenBank/DDBJ databases">
        <title>Genome assembly C_amara_ONT_v2.</title>
        <authorList>
            <person name="Yant L."/>
            <person name="Moore C."/>
            <person name="Slenker M."/>
        </authorList>
    </citation>
    <scope>NUCLEOTIDE SEQUENCE [LARGE SCALE GENOMIC DNA]</scope>
    <source>
        <tissue evidence="10">Leaf</tissue>
    </source>
</reference>
<evidence type="ECO:0000256" key="8">
    <source>
        <dbReference type="ARBA" id="ARBA00023157"/>
    </source>
</evidence>
<dbReference type="AlphaFoldDB" id="A0ABD1B588"/>
<comment type="subcellular location">
    <subcellularLocation>
        <location evidence="1 9">Secreted</location>
    </subcellularLocation>
</comment>
<evidence type="ECO:0000256" key="6">
    <source>
        <dbReference type="ARBA" id="ARBA00022729"/>
    </source>
</evidence>
<dbReference type="GO" id="GO:0031640">
    <property type="term" value="P:killing of cells of another organism"/>
    <property type="evidence" value="ECO:0007669"/>
    <property type="project" value="UniProtKB-UniRule"/>
</dbReference>
<evidence type="ECO:0000256" key="2">
    <source>
        <dbReference type="ARBA" id="ARBA00006722"/>
    </source>
</evidence>
<keyword evidence="3 9" id="KW-0964">Secreted</keyword>
<evidence type="ECO:0000256" key="7">
    <source>
        <dbReference type="ARBA" id="ARBA00022821"/>
    </source>
</evidence>
<comment type="similarity">
    <text evidence="2 9">Belongs to the DEFL family.</text>
</comment>
<dbReference type="GO" id="GO:0005576">
    <property type="term" value="C:extracellular region"/>
    <property type="evidence" value="ECO:0007669"/>
    <property type="project" value="UniProtKB-SubCell"/>
</dbReference>
<dbReference type="InterPro" id="IPR039641">
    <property type="entry name" value="LCR"/>
</dbReference>
<proteinExistence type="inferred from homology"/>
<gene>
    <name evidence="10" type="ORF">V5N11_008158</name>
</gene>
<evidence type="ECO:0000256" key="9">
    <source>
        <dbReference type="RuleBase" id="RU367109"/>
    </source>
</evidence>
<feature type="signal peptide" evidence="9">
    <location>
        <begin position="1"/>
        <end position="26"/>
    </location>
</feature>
<evidence type="ECO:0000256" key="1">
    <source>
        <dbReference type="ARBA" id="ARBA00004613"/>
    </source>
</evidence>
<dbReference type="PANTHER" id="PTHR36788">
    <property type="entry name" value="DEFENSIN-LIKE PROTEIN 183"/>
    <property type="match status" value="1"/>
</dbReference>
<comment type="caution">
    <text evidence="10">The sequence shown here is derived from an EMBL/GenBank/DDBJ whole genome shotgun (WGS) entry which is preliminary data.</text>
</comment>
<organism evidence="10 11">
    <name type="scientific">Cardamine amara subsp. amara</name>
    <dbReference type="NCBI Taxonomy" id="228776"/>
    <lineage>
        <taxon>Eukaryota</taxon>
        <taxon>Viridiplantae</taxon>
        <taxon>Streptophyta</taxon>
        <taxon>Embryophyta</taxon>
        <taxon>Tracheophyta</taxon>
        <taxon>Spermatophyta</taxon>
        <taxon>Magnoliopsida</taxon>
        <taxon>eudicotyledons</taxon>
        <taxon>Gunneridae</taxon>
        <taxon>Pentapetalae</taxon>
        <taxon>rosids</taxon>
        <taxon>malvids</taxon>
        <taxon>Brassicales</taxon>
        <taxon>Brassicaceae</taxon>
        <taxon>Cardamineae</taxon>
        <taxon>Cardamine</taxon>
    </lineage>
</organism>
<dbReference type="GO" id="GO:0050832">
    <property type="term" value="P:defense response to fungus"/>
    <property type="evidence" value="ECO:0007669"/>
    <property type="project" value="UniProtKB-UniRule"/>
</dbReference>
<name>A0ABD1B588_CARAN</name>
<dbReference type="PANTHER" id="PTHR36788:SF4">
    <property type="entry name" value="DEFENSIN-LIKE PROTEIN 181-RELATED"/>
    <property type="match status" value="1"/>
</dbReference>
<dbReference type="Proteomes" id="UP001558713">
    <property type="component" value="Unassembled WGS sequence"/>
</dbReference>
<keyword evidence="8" id="KW-1015">Disulfide bond</keyword>